<feature type="domain" description="Tyrosine-protein kinase G-rich" evidence="9">
    <location>
        <begin position="154"/>
        <end position="196"/>
    </location>
</feature>
<dbReference type="GO" id="GO:0004713">
    <property type="term" value="F:protein tyrosine kinase activity"/>
    <property type="evidence" value="ECO:0007669"/>
    <property type="project" value="TreeGrafter"/>
</dbReference>
<dbReference type="InterPro" id="IPR003856">
    <property type="entry name" value="LPS_length_determ_N"/>
</dbReference>
<evidence type="ECO:0000259" key="8">
    <source>
        <dbReference type="Pfam" id="PF02706"/>
    </source>
</evidence>
<evidence type="ECO:0000313" key="10">
    <source>
        <dbReference type="EMBL" id="APM40308.1"/>
    </source>
</evidence>
<dbReference type="Proteomes" id="UP000184604">
    <property type="component" value="Chromosome"/>
</dbReference>
<proteinExistence type="inferred from homology"/>
<dbReference type="RefSeq" id="WP_073539907.1">
    <property type="nucleotide sequence ID" value="NZ_CP018335.1"/>
</dbReference>
<dbReference type="GO" id="GO:0005886">
    <property type="term" value="C:plasma membrane"/>
    <property type="evidence" value="ECO:0007669"/>
    <property type="project" value="UniProtKB-SubCell"/>
</dbReference>
<dbReference type="InterPro" id="IPR050445">
    <property type="entry name" value="Bact_polysacc_biosynth/exp"/>
</dbReference>
<comment type="similarity">
    <text evidence="2">Belongs to the CpsC/CapA family.</text>
</comment>
<evidence type="ECO:0000256" key="4">
    <source>
        <dbReference type="ARBA" id="ARBA00022692"/>
    </source>
</evidence>
<feature type="domain" description="Polysaccharide chain length determinant N-terminal" evidence="8">
    <location>
        <begin position="6"/>
        <end position="96"/>
    </location>
</feature>
<organism evidence="10 11">
    <name type="scientific">Clostridium kluyveri</name>
    <dbReference type="NCBI Taxonomy" id="1534"/>
    <lineage>
        <taxon>Bacteria</taxon>
        <taxon>Bacillati</taxon>
        <taxon>Bacillota</taxon>
        <taxon>Clostridia</taxon>
        <taxon>Eubacteriales</taxon>
        <taxon>Clostridiaceae</taxon>
        <taxon>Clostridium</taxon>
    </lineage>
</organism>
<evidence type="ECO:0000256" key="3">
    <source>
        <dbReference type="ARBA" id="ARBA00022475"/>
    </source>
</evidence>
<keyword evidence="5 7" id="KW-1133">Transmembrane helix</keyword>
<accession>A0A1L5FBA9</accession>
<dbReference type="Pfam" id="PF13807">
    <property type="entry name" value="GNVR"/>
    <property type="match status" value="1"/>
</dbReference>
<evidence type="ECO:0000259" key="9">
    <source>
        <dbReference type="Pfam" id="PF13807"/>
    </source>
</evidence>
<keyword evidence="4 7" id="KW-0812">Transmembrane</keyword>
<sequence>MQEEITLDLKDFYYILKKRRMLIIIVTLACTLAAGIFSFFIIKPTYEASATIIVGKPKADEKSNTQYNDVMMYQNLVKTYAKIAASNTVMESACNKLKGAIDIEHLKKSVTATPQDNTQILEIKAQSKDPKQAVNIINVVVQAFVSESARVFPTGGDIQIMDKAQFPDKPVKPKKVLNMAVAFFVGLMASVGISFMLEYMDSTIKTEEDIARYLDMPVIGVIPKGEV</sequence>
<comment type="subcellular location">
    <subcellularLocation>
        <location evidence="1">Cell membrane</location>
        <topology evidence="1">Multi-pass membrane protein</topology>
    </subcellularLocation>
</comment>
<dbReference type="PANTHER" id="PTHR32309:SF13">
    <property type="entry name" value="FERRIC ENTEROBACTIN TRANSPORT PROTEIN FEPE"/>
    <property type="match status" value="1"/>
</dbReference>
<dbReference type="AlphaFoldDB" id="A0A1L5FBA9"/>
<protein>
    <submittedName>
        <fullName evidence="10">Capsular biosynthesis protein</fullName>
    </submittedName>
</protein>
<dbReference type="EMBL" id="CP018335">
    <property type="protein sequence ID" value="APM40308.1"/>
    <property type="molecule type" value="Genomic_DNA"/>
</dbReference>
<feature type="transmembrane region" description="Helical" evidence="7">
    <location>
        <begin position="176"/>
        <end position="197"/>
    </location>
</feature>
<evidence type="ECO:0000256" key="1">
    <source>
        <dbReference type="ARBA" id="ARBA00004651"/>
    </source>
</evidence>
<keyword evidence="3" id="KW-1003">Cell membrane</keyword>
<evidence type="ECO:0000256" key="7">
    <source>
        <dbReference type="SAM" id="Phobius"/>
    </source>
</evidence>
<evidence type="ECO:0000256" key="5">
    <source>
        <dbReference type="ARBA" id="ARBA00022989"/>
    </source>
</evidence>
<dbReference type="PANTHER" id="PTHR32309">
    <property type="entry name" value="TYROSINE-PROTEIN KINASE"/>
    <property type="match status" value="1"/>
</dbReference>
<gene>
    <name evidence="10" type="ORF">BS101_16990</name>
</gene>
<name>A0A1L5FBA9_CLOKL</name>
<dbReference type="Pfam" id="PF02706">
    <property type="entry name" value="Wzz"/>
    <property type="match status" value="1"/>
</dbReference>
<reference evidence="10 11" key="1">
    <citation type="submission" date="2016-12" db="EMBL/GenBank/DDBJ databases">
        <title>Complete genome sequence of Clostridium kluyveri JZZ isolated from the pit mud of a Chinese flavor liquor-making factory.</title>
        <authorList>
            <person name="Wang Y."/>
        </authorList>
    </citation>
    <scope>NUCLEOTIDE SEQUENCE [LARGE SCALE GENOMIC DNA]</scope>
    <source>
        <strain evidence="10 11">JZZ</strain>
    </source>
</reference>
<evidence type="ECO:0000256" key="2">
    <source>
        <dbReference type="ARBA" id="ARBA00006683"/>
    </source>
</evidence>
<feature type="transmembrane region" description="Helical" evidence="7">
    <location>
        <begin position="21"/>
        <end position="42"/>
    </location>
</feature>
<evidence type="ECO:0000256" key="6">
    <source>
        <dbReference type="ARBA" id="ARBA00023136"/>
    </source>
</evidence>
<evidence type="ECO:0000313" key="11">
    <source>
        <dbReference type="Proteomes" id="UP000184604"/>
    </source>
</evidence>
<dbReference type="InterPro" id="IPR032807">
    <property type="entry name" value="GNVR"/>
</dbReference>
<keyword evidence="6 7" id="KW-0472">Membrane</keyword>